<feature type="compositionally biased region" description="Low complexity" evidence="1">
    <location>
        <begin position="212"/>
        <end position="235"/>
    </location>
</feature>
<feature type="compositionally biased region" description="Low complexity" evidence="1">
    <location>
        <begin position="257"/>
        <end position="266"/>
    </location>
</feature>
<protein>
    <submittedName>
        <fullName evidence="2">Uncharacterized protein</fullName>
    </submittedName>
</protein>
<dbReference type="Gramene" id="KZN01537">
    <property type="protein sequence ID" value="KZN01537"/>
    <property type="gene ID" value="DCAR_010291"/>
</dbReference>
<reference evidence="2" key="1">
    <citation type="journal article" date="2016" name="Nat. Genet.">
        <title>A high-quality carrot genome assembly provides new insights into carotenoid accumulation and asterid genome evolution.</title>
        <authorList>
            <person name="Iorizzo M."/>
            <person name="Ellison S."/>
            <person name="Senalik D."/>
            <person name="Zeng P."/>
            <person name="Satapoomin P."/>
            <person name="Huang J."/>
            <person name="Bowman M."/>
            <person name="Iovene M."/>
            <person name="Sanseverino W."/>
            <person name="Cavagnaro P."/>
            <person name="Yildiz M."/>
            <person name="Macko-Podgorni A."/>
            <person name="Moranska E."/>
            <person name="Grzebelus E."/>
            <person name="Grzebelus D."/>
            <person name="Ashrafi H."/>
            <person name="Zheng Z."/>
            <person name="Cheng S."/>
            <person name="Spooner D."/>
            <person name="Van Deynze A."/>
            <person name="Simon P."/>
        </authorList>
    </citation>
    <scope>NUCLEOTIDE SEQUENCE [LARGE SCALE GENOMIC DNA]</scope>
    <source>
        <tissue evidence="2">Leaf</tissue>
    </source>
</reference>
<dbReference type="AlphaFoldDB" id="A0A161XXX3"/>
<sequence>MSKGNLKAEWDVFFDTLAKVFAPTNRKNFGNISLMLQIFGFSIAYNRRINFGKILLREIIRKMGSVTQRSVHQNEKVECFYPMFLMLFLNDKMNEADRNMYVDSPVVPIQRICAKIQTRMVNKKKHDNVPLVVTPLMLEQFSAPFQPIQVPEPLQQQQYQPQQQQQAHPDIQQEQLQQQSPPQNPQPLQLLQDYQSSSQSSHYSPYNPPYNSPHQSPHQSSYNSPHQSHNQSPSHYNFFPDQQASIFPSQSEPIPSPTHIHTIPQPQSTSQPLPADSAINPDVQDFRTDLQVAQVLSNLTDTFNIDIADFDCDIGFDF</sequence>
<feature type="compositionally biased region" description="Polar residues" evidence="1">
    <location>
        <begin position="240"/>
        <end position="252"/>
    </location>
</feature>
<proteinExistence type="predicted"/>
<comment type="caution">
    <text evidence="2">The sequence shown here is derived from an EMBL/GenBank/DDBJ whole genome shotgun (WGS) entry which is preliminary data.</text>
</comment>
<dbReference type="EMBL" id="LNRQ01000003">
    <property type="protein sequence ID" value="KZN01537.1"/>
    <property type="molecule type" value="Genomic_DNA"/>
</dbReference>
<feature type="region of interest" description="Disordered" evidence="1">
    <location>
        <begin position="153"/>
        <end position="279"/>
    </location>
</feature>
<accession>A0A161XXX3</accession>
<evidence type="ECO:0000256" key="1">
    <source>
        <dbReference type="SAM" id="MobiDB-lite"/>
    </source>
</evidence>
<feature type="compositionally biased region" description="Low complexity" evidence="1">
    <location>
        <begin position="153"/>
        <end position="205"/>
    </location>
</feature>
<organism evidence="2">
    <name type="scientific">Daucus carota subsp. sativus</name>
    <name type="common">Carrot</name>
    <dbReference type="NCBI Taxonomy" id="79200"/>
    <lineage>
        <taxon>Eukaryota</taxon>
        <taxon>Viridiplantae</taxon>
        <taxon>Streptophyta</taxon>
        <taxon>Embryophyta</taxon>
        <taxon>Tracheophyta</taxon>
        <taxon>Spermatophyta</taxon>
        <taxon>Magnoliopsida</taxon>
        <taxon>eudicotyledons</taxon>
        <taxon>Gunneridae</taxon>
        <taxon>Pentapetalae</taxon>
        <taxon>asterids</taxon>
        <taxon>campanulids</taxon>
        <taxon>Apiales</taxon>
        <taxon>Apiaceae</taxon>
        <taxon>Apioideae</taxon>
        <taxon>Scandiceae</taxon>
        <taxon>Daucinae</taxon>
        <taxon>Daucus</taxon>
        <taxon>Daucus sect. Daucus</taxon>
    </lineage>
</organism>
<evidence type="ECO:0000313" key="2">
    <source>
        <dbReference type="EMBL" id="KZN01537.1"/>
    </source>
</evidence>
<gene>
    <name evidence="2" type="ORF">DCAR_010291</name>
</gene>
<name>A0A161XXX3_DAUCS</name>